<evidence type="ECO:0000313" key="2">
    <source>
        <dbReference type="Proteomes" id="UP000005104"/>
    </source>
</evidence>
<organism evidence="1 2">
    <name type="scientific">Desulfosporosinus youngiae DSM 17734</name>
    <dbReference type="NCBI Taxonomy" id="768710"/>
    <lineage>
        <taxon>Bacteria</taxon>
        <taxon>Bacillati</taxon>
        <taxon>Bacillota</taxon>
        <taxon>Clostridia</taxon>
        <taxon>Eubacteriales</taxon>
        <taxon>Desulfitobacteriaceae</taxon>
        <taxon>Desulfosporosinus</taxon>
    </lineage>
</organism>
<gene>
    <name evidence="1" type="ORF">DesyoDRAFT_1281</name>
</gene>
<protein>
    <submittedName>
        <fullName evidence="1">Uncharacterized protein</fullName>
    </submittedName>
</protein>
<evidence type="ECO:0000313" key="1">
    <source>
        <dbReference type="EMBL" id="EHQ88447.1"/>
    </source>
</evidence>
<dbReference type="STRING" id="768710.DesyoDRAFT_1281"/>
<dbReference type="RefSeq" id="WP_007780839.1">
    <property type="nucleotide sequence ID" value="NZ_CM001441.1"/>
</dbReference>
<dbReference type="EMBL" id="CM001441">
    <property type="protein sequence ID" value="EHQ88447.1"/>
    <property type="molecule type" value="Genomic_DNA"/>
</dbReference>
<name>H5Y299_9FIRM</name>
<proteinExistence type="predicted"/>
<reference evidence="1 2" key="1">
    <citation type="submission" date="2011-11" db="EMBL/GenBank/DDBJ databases">
        <title>The Noncontiguous Finished genome of Desulfosporosinus youngiae DSM 17734.</title>
        <authorList>
            <consortium name="US DOE Joint Genome Institute (JGI-PGF)"/>
            <person name="Lucas S."/>
            <person name="Han J."/>
            <person name="Lapidus A."/>
            <person name="Cheng J.-F."/>
            <person name="Goodwin L."/>
            <person name="Pitluck S."/>
            <person name="Peters L."/>
            <person name="Ovchinnikova G."/>
            <person name="Lu M."/>
            <person name="Land M.L."/>
            <person name="Hauser L."/>
            <person name="Pester M."/>
            <person name="Spring S."/>
            <person name="Ollivier B."/>
            <person name="Rattei T."/>
            <person name="Klenk H.-P."/>
            <person name="Wagner M."/>
            <person name="Loy A."/>
            <person name="Woyke T.J."/>
        </authorList>
    </citation>
    <scope>NUCLEOTIDE SEQUENCE [LARGE SCALE GENOMIC DNA]</scope>
    <source>
        <strain evidence="1 2">DSM 17734</strain>
    </source>
</reference>
<dbReference type="AlphaFoldDB" id="H5Y299"/>
<accession>H5Y299</accession>
<keyword evidence="2" id="KW-1185">Reference proteome</keyword>
<dbReference type="HOGENOM" id="CLU_1018351_0_0_9"/>
<sequence length="273" mass="30436">MRWNIESSPSIVEPGKKDLTIWPSFHDLAGIWTEYDHFWPFTFEATSGTNINLTIDASPMSTIQAQMQYFGSYPKTDLIIGPAATETVITGEPTNWNQINDIVANPVETTEPPPEEEPTEILGFLASFFTWFNQVWTWLNTFWNWVQTLPTLIASAINTGLIALLVPTDLTPIKEDFSAVNEAFANAFPFSIAADLHGLFFPPDGGLQYPCIGYTMTDPDQVSRYHVVFDFGDIPSGHKAMSDKLRHILTLGLWLGFEVGILAMALKRGGKIS</sequence>
<dbReference type="Proteomes" id="UP000005104">
    <property type="component" value="Chromosome"/>
</dbReference>